<dbReference type="PANTHER" id="PTHR11017:SF365">
    <property type="entry name" value="TMV RESISTANCE PROTEIN N-LIKE"/>
    <property type="match status" value="1"/>
</dbReference>
<evidence type="ECO:0000256" key="1">
    <source>
        <dbReference type="ARBA" id="ARBA00022737"/>
    </source>
</evidence>
<dbReference type="InterPro" id="IPR002182">
    <property type="entry name" value="NB-ARC"/>
</dbReference>
<sequence>MPRTSFISCFGRTLSSCIKPVSHSPPEERLAEVPANFDVLVLHSGSFPAIKSIASGLCSHLERVGISVGFSGDAEIVRADVFIVILSKDFADSTDRLEELKRVHESKADLIPVFLDVRPSEVRRTGKGAFCDAFKRIKNDPGFEGWRVSFEKTALISGWKLSDYGGNSRKLVKVVVENVIKKVSSSSLQVAKHPVGLTEKIEKLERLLEVGDESSKAKVLGIVGMGGIGKTTLAKEFFNMKRTQFKASCFVEDVKGKIEKSGLERVQSLLLNNLLQIDHQIHSTNRGKFLLKTCLPRSEVILVLDNIDDLDHLDSLSIPEHVHRNSIVLITTRDRRLLECIPDSLIYDMEGLEKKYARELFCWHAFLMPHPALGFDILVEKFVTYCDGLPLSLETLGGKLFGEELNMWEETLRSVSQSLPGDIERQIRVSYDALDWFEQQIFLDIALFFIGENKDMAVRIWNALDWFGTVGVQSLQQKCLIKLQDGRFQMHDQLKEMAAKIIDEKDIDNPGRRSRLWRPNDVMKVLSNESGSENVEGITLTTKQVEDEKPQIIRNSYGGLGSAWSLRPFAPMKELRLLILEDACVKGDFRLLSKKILWLRWRHCPSGSFPLGLPVENLRVLDLSGGKLSSLWSDNNQIPVHLEELHLQGCGSLQRLPKSIKFLNGLEKLVLSHCGNLVDLPDELCEIYALKHVDLSHCTSLHSLPNRLGNWKQLRYFNLSGCKSLESLPLCFGELEKLEHLDIEFCSALTQLPLSFCKLVEIRHLNLNCCTNLEIEADVICGFNKLEFLTTLACKSFYLPRRISCQSCIRTLHLCCLRLTALPGYLGDLESLEVLILYGGLEVKSLEPVVFTKLNHLKYLNIIRFPVLEELGNSLGHLKQLHSLHISQSGILKLPEEIGNLEALKHLRIDFCENLDRLPMSIKELSSLSVCAFTGCSRLQLDRRAFPEISTIETLHLGNCKVSDDFFHFICYEGVSLKELKFEDVRLPTTKETGRGLTKLASLSLLSCSNLSQFDTFTGLSSVKIQACQSLKRVTVPLVVTTLQTLDLEECKNLVEICSIENLKNLKNLNISGCFDLHSISGLDKLNKVTDLRLALSDWYLFCGDGWLEKALKAIKIPKVTHLFVKVELEKLVFNLPACFQQIPQYSSSEFRFKVPHSHRTTFCGVIICFVSNSNVILMPNSLMGHLNRTLYLKHINGANCIEICQYRIPLTGSYFHVGIYMDEFLFSETSAAGSNLVLSSEFNDLICGAWIYPVSAEEKHSVGQLACKLVESFREYESLVRHYVPWKELETQKLEKEFRKMVIDMDFNGIHALGISNFFIQRTYIITGVAISVEWIGPSKWVKRQQLLFEGVSKFQHLDLELSHACRGLVENPSAFHFEAYVAILTPKRSKSHKVKELRYYVDGSYQNYDFLEKIVLSHKTVFPTI</sequence>
<dbReference type="eggNOG" id="ENOG502SK9Z">
    <property type="taxonomic scope" value="Eukaryota"/>
</dbReference>
<dbReference type="RefSeq" id="XP_010255714.1">
    <property type="nucleotide sequence ID" value="XM_010257412.2"/>
</dbReference>
<dbReference type="InterPro" id="IPR042197">
    <property type="entry name" value="Apaf_helical"/>
</dbReference>
<gene>
    <name evidence="4" type="primary">LOC104596328</name>
</gene>
<dbReference type="PROSITE" id="PS50104">
    <property type="entry name" value="TIR"/>
    <property type="match status" value="1"/>
</dbReference>
<dbReference type="PANTHER" id="PTHR11017">
    <property type="entry name" value="LEUCINE-RICH REPEAT-CONTAINING PROTEIN"/>
    <property type="match status" value="1"/>
</dbReference>
<dbReference type="PRINTS" id="PR00364">
    <property type="entry name" value="DISEASERSIST"/>
</dbReference>
<dbReference type="InterPro" id="IPR027417">
    <property type="entry name" value="P-loop_NTPase"/>
</dbReference>
<dbReference type="SUPFAM" id="SSF52200">
    <property type="entry name" value="Toll/Interleukin receptor TIR domain"/>
    <property type="match status" value="1"/>
</dbReference>
<proteinExistence type="predicted"/>
<dbReference type="Gene3D" id="3.80.10.10">
    <property type="entry name" value="Ribonuclease Inhibitor"/>
    <property type="match status" value="4"/>
</dbReference>
<dbReference type="Gene3D" id="3.40.50.300">
    <property type="entry name" value="P-loop containing nucleotide triphosphate hydrolases"/>
    <property type="match status" value="1"/>
</dbReference>
<dbReference type="GO" id="GO:0043531">
    <property type="term" value="F:ADP binding"/>
    <property type="evidence" value="ECO:0007669"/>
    <property type="project" value="InterPro"/>
</dbReference>
<dbReference type="InterPro" id="IPR055414">
    <property type="entry name" value="LRR_R13L4/SHOC2-like"/>
</dbReference>
<dbReference type="GeneID" id="104596328"/>
<dbReference type="InterPro" id="IPR032675">
    <property type="entry name" value="LRR_dom_sf"/>
</dbReference>
<reference evidence="4" key="1">
    <citation type="submission" date="2025-08" db="UniProtKB">
        <authorList>
            <consortium name="RefSeq"/>
        </authorList>
    </citation>
    <scope>IDENTIFICATION</scope>
</reference>
<dbReference type="Pfam" id="PF00931">
    <property type="entry name" value="NB-ARC"/>
    <property type="match status" value="1"/>
</dbReference>
<dbReference type="SUPFAM" id="SSF46785">
    <property type="entry name" value="Winged helix' DNA-binding domain"/>
    <property type="match status" value="1"/>
</dbReference>
<dbReference type="InterPro" id="IPR044974">
    <property type="entry name" value="Disease_R_plants"/>
</dbReference>
<dbReference type="Gene3D" id="1.10.8.430">
    <property type="entry name" value="Helical domain of apoptotic protease-activating factors"/>
    <property type="match status" value="1"/>
</dbReference>
<organism evidence="3 4">
    <name type="scientific">Nelumbo nucifera</name>
    <name type="common">Sacred lotus</name>
    <dbReference type="NCBI Taxonomy" id="4432"/>
    <lineage>
        <taxon>Eukaryota</taxon>
        <taxon>Viridiplantae</taxon>
        <taxon>Streptophyta</taxon>
        <taxon>Embryophyta</taxon>
        <taxon>Tracheophyta</taxon>
        <taxon>Spermatophyta</taxon>
        <taxon>Magnoliopsida</taxon>
        <taxon>Proteales</taxon>
        <taxon>Nelumbonaceae</taxon>
        <taxon>Nelumbo</taxon>
    </lineage>
</organism>
<dbReference type="SUPFAM" id="SSF52058">
    <property type="entry name" value="L domain-like"/>
    <property type="match status" value="2"/>
</dbReference>
<dbReference type="GO" id="GO:0006952">
    <property type="term" value="P:defense response"/>
    <property type="evidence" value="ECO:0007669"/>
    <property type="project" value="UniProtKB-KW"/>
</dbReference>
<dbReference type="GO" id="GO:0007165">
    <property type="term" value="P:signal transduction"/>
    <property type="evidence" value="ECO:0007669"/>
    <property type="project" value="InterPro"/>
</dbReference>
<name>A0A1U7ZU94_NELNU</name>
<protein>
    <submittedName>
        <fullName evidence="4">TMV resistance protein N-like</fullName>
    </submittedName>
</protein>
<dbReference type="GO" id="GO:0051707">
    <property type="term" value="P:response to other organism"/>
    <property type="evidence" value="ECO:0007669"/>
    <property type="project" value="UniProtKB-ARBA"/>
</dbReference>
<dbReference type="Gene3D" id="3.40.50.10140">
    <property type="entry name" value="Toll/interleukin-1 receptor homology (TIR) domain"/>
    <property type="match status" value="1"/>
</dbReference>
<keyword evidence="1" id="KW-0677">Repeat</keyword>
<evidence type="ECO:0000313" key="3">
    <source>
        <dbReference type="Proteomes" id="UP000189703"/>
    </source>
</evidence>
<dbReference type="SUPFAM" id="SSF52540">
    <property type="entry name" value="P-loop containing nucleoside triphosphate hydrolases"/>
    <property type="match status" value="1"/>
</dbReference>
<dbReference type="InterPro" id="IPR035897">
    <property type="entry name" value="Toll_tir_struct_dom_sf"/>
</dbReference>
<dbReference type="OMA" id="HINGANC"/>
<accession>A0A1U7ZU94</accession>
<dbReference type="Pfam" id="PF23598">
    <property type="entry name" value="LRR_14"/>
    <property type="match status" value="1"/>
</dbReference>
<evidence type="ECO:0000313" key="4">
    <source>
        <dbReference type="RefSeq" id="XP_010255714.1"/>
    </source>
</evidence>
<keyword evidence="3" id="KW-1185">Reference proteome</keyword>
<dbReference type="Pfam" id="PF01582">
    <property type="entry name" value="TIR"/>
    <property type="match status" value="1"/>
</dbReference>
<dbReference type="KEGG" id="nnu:104596328"/>
<dbReference type="Proteomes" id="UP000189703">
    <property type="component" value="Unplaced"/>
</dbReference>
<dbReference type="InterPro" id="IPR036390">
    <property type="entry name" value="WH_DNA-bd_sf"/>
</dbReference>
<dbReference type="InterPro" id="IPR000157">
    <property type="entry name" value="TIR_dom"/>
</dbReference>
<dbReference type="OrthoDB" id="6078042at2759"/>
<keyword evidence="2" id="KW-0611">Plant defense</keyword>
<evidence type="ECO:0000256" key="2">
    <source>
        <dbReference type="ARBA" id="ARBA00022821"/>
    </source>
</evidence>